<comment type="caution">
    <text evidence="1">The sequence shown here is derived from an EMBL/GenBank/DDBJ whole genome shotgun (WGS) entry which is preliminary data.</text>
</comment>
<sequence>MHLEPIKVPRLTLSSVKRLKMMTEGMLYPFICWTLLTSPIRSLNRIKKTCPSIKTLRGFTGETPIGCFCGGKVTHLPQLTRCYVPGSWNGTKYAPGVYVCTLGECDGNGTCVKRTAAHIEWCEGRETHK</sequence>
<evidence type="ECO:0000313" key="1">
    <source>
        <dbReference type="EMBL" id="KAK8788561.1"/>
    </source>
</evidence>
<dbReference type="EMBL" id="JARKHS020000629">
    <property type="protein sequence ID" value="KAK8788561.1"/>
    <property type="molecule type" value="Genomic_DNA"/>
</dbReference>
<protein>
    <submittedName>
        <fullName evidence="1">Uncharacterized protein</fullName>
    </submittedName>
</protein>
<evidence type="ECO:0000313" key="2">
    <source>
        <dbReference type="Proteomes" id="UP001321473"/>
    </source>
</evidence>
<reference evidence="1 2" key="1">
    <citation type="journal article" date="2023" name="Arcadia Sci">
        <title>De novo assembly of a long-read Amblyomma americanum tick genome.</title>
        <authorList>
            <person name="Chou S."/>
            <person name="Poskanzer K.E."/>
            <person name="Rollins M."/>
            <person name="Thuy-Boun P.S."/>
        </authorList>
    </citation>
    <scope>NUCLEOTIDE SEQUENCE [LARGE SCALE GENOMIC DNA]</scope>
    <source>
        <strain evidence="1">F_SG_1</strain>
        <tissue evidence="1">Salivary glands</tissue>
    </source>
</reference>
<gene>
    <name evidence="1" type="ORF">V5799_021664</name>
</gene>
<keyword evidence="2" id="KW-1185">Reference proteome</keyword>
<name>A0AAQ4FP77_AMBAM</name>
<organism evidence="1 2">
    <name type="scientific">Amblyomma americanum</name>
    <name type="common">Lone star tick</name>
    <dbReference type="NCBI Taxonomy" id="6943"/>
    <lineage>
        <taxon>Eukaryota</taxon>
        <taxon>Metazoa</taxon>
        <taxon>Ecdysozoa</taxon>
        <taxon>Arthropoda</taxon>
        <taxon>Chelicerata</taxon>
        <taxon>Arachnida</taxon>
        <taxon>Acari</taxon>
        <taxon>Parasitiformes</taxon>
        <taxon>Ixodida</taxon>
        <taxon>Ixodoidea</taxon>
        <taxon>Ixodidae</taxon>
        <taxon>Amblyomminae</taxon>
        <taxon>Amblyomma</taxon>
    </lineage>
</organism>
<dbReference type="Proteomes" id="UP001321473">
    <property type="component" value="Unassembled WGS sequence"/>
</dbReference>
<proteinExistence type="predicted"/>
<dbReference type="Gene3D" id="2.30.130.100">
    <property type="match status" value="1"/>
</dbReference>
<dbReference type="AlphaFoldDB" id="A0AAQ4FP77"/>
<accession>A0AAQ4FP77</accession>